<evidence type="ECO:0000313" key="7">
    <source>
        <dbReference type="Proteomes" id="UP000306340"/>
    </source>
</evidence>
<evidence type="ECO:0000256" key="2">
    <source>
        <dbReference type="ARBA" id="ARBA00023002"/>
    </source>
</evidence>
<evidence type="ECO:0000256" key="4">
    <source>
        <dbReference type="RuleBase" id="RU003345"/>
    </source>
</evidence>
<feature type="domain" description="Aldehyde dehydrogenase" evidence="5">
    <location>
        <begin position="14"/>
        <end position="476"/>
    </location>
</feature>
<dbReference type="InterPro" id="IPR029510">
    <property type="entry name" value="Ald_DH_CS_GLU"/>
</dbReference>
<dbReference type="EMBL" id="SWAU01000025">
    <property type="protein sequence ID" value="TKA97733.1"/>
    <property type="molecule type" value="Genomic_DNA"/>
</dbReference>
<dbReference type="InterPro" id="IPR016160">
    <property type="entry name" value="Ald_DH_CS_CYS"/>
</dbReference>
<dbReference type="PANTHER" id="PTHR11699">
    <property type="entry name" value="ALDEHYDE DEHYDROGENASE-RELATED"/>
    <property type="match status" value="1"/>
</dbReference>
<protein>
    <submittedName>
        <fullName evidence="6">Aldehyde dehydrogenase family protein</fullName>
    </submittedName>
</protein>
<evidence type="ECO:0000313" key="6">
    <source>
        <dbReference type="EMBL" id="TKA97733.1"/>
    </source>
</evidence>
<feature type="active site" evidence="3">
    <location>
        <position position="249"/>
    </location>
</feature>
<dbReference type="InterPro" id="IPR016163">
    <property type="entry name" value="Ald_DH_C"/>
</dbReference>
<dbReference type="CDD" id="cd07109">
    <property type="entry name" value="ALDH_AAS00426"/>
    <property type="match status" value="1"/>
</dbReference>
<evidence type="ECO:0000259" key="5">
    <source>
        <dbReference type="Pfam" id="PF00171"/>
    </source>
</evidence>
<dbReference type="PROSITE" id="PS00070">
    <property type="entry name" value="ALDEHYDE_DEHYDR_CYS"/>
    <property type="match status" value="1"/>
</dbReference>
<keyword evidence="2 4" id="KW-0560">Oxidoreductase</keyword>
<dbReference type="Gene3D" id="3.40.309.10">
    <property type="entry name" value="Aldehyde Dehydrogenase, Chain A, domain 2"/>
    <property type="match status" value="1"/>
</dbReference>
<dbReference type="GO" id="GO:0016620">
    <property type="term" value="F:oxidoreductase activity, acting on the aldehyde or oxo group of donors, NAD or NADP as acceptor"/>
    <property type="evidence" value="ECO:0007669"/>
    <property type="project" value="InterPro"/>
</dbReference>
<organism evidence="6 7">
    <name type="scientific">Cereibacter changlensis</name>
    <dbReference type="NCBI Taxonomy" id="402884"/>
    <lineage>
        <taxon>Bacteria</taxon>
        <taxon>Pseudomonadati</taxon>
        <taxon>Pseudomonadota</taxon>
        <taxon>Alphaproteobacteria</taxon>
        <taxon>Rhodobacterales</taxon>
        <taxon>Paracoccaceae</taxon>
        <taxon>Cereibacter</taxon>
    </lineage>
</organism>
<sequence length="486" mass="51101">MKIQDYGCLIDGAWLPAAGGEWLEMTDPCDGSILARIARGGSADINAAVAAARKAQPGFARRPPVERVRLMNAISRRITAEAERLAQLESRDTGKPITQARNDAIAAARFFEFYAGIADKVMGSSIPLGDDIVDFTVREPLGVTGQIVPWNYPLQIACRSMAPALATGNSIVLKPAELACLSVLEIARICEEEGLPPGVLNVVTGLGSEAGAALAAHPGVDLIVFTGSVATGSQVMQAAARNIVPVLLELGGKSPNILLADAAVETTIPILLKAAFPNSGQTCSAGTRVLVERPILDQVMDQIAGRLPSLTMGRGLDDPDLGPLVSAGQRRKVESYVTIGAEEGAEVITGGAFISGASEETGHFVRPTLLAVKSPAARVAREEIFGPVLTIMPFDDLEEAEAIANATEYGLVAGVWGRDIGRLHRLAQRVRSGQVFINCYGAGGGVEIPFGGTRKSGFGREKGVEAIQSYTQVKNICLRIDMPEGA</sequence>
<comment type="caution">
    <text evidence="6">The sequence shown here is derived from an EMBL/GenBank/DDBJ whole genome shotgun (WGS) entry which is preliminary data.</text>
</comment>
<gene>
    <name evidence="6" type="ORF">FAZ78_04565</name>
</gene>
<name>A0A4U0Z813_9RHOB</name>
<dbReference type="PROSITE" id="PS00687">
    <property type="entry name" value="ALDEHYDE_DEHYDR_GLU"/>
    <property type="match status" value="1"/>
</dbReference>
<dbReference type="Pfam" id="PF00171">
    <property type="entry name" value="Aldedh"/>
    <property type="match status" value="1"/>
</dbReference>
<reference evidence="6 7" key="1">
    <citation type="submission" date="2019-04" db="EMBL/GenBank/DDBJ databases">
        <title>Crypto-aerobic microbial life in anoxic (sulfidic) marine sediments.</title>
        <authorList>
            <person name="Bhattacharya S."/>
            <person name="Roy C."/>
            <person name="Mondal N."/>
            <person name="Sarkar J."/>
            <person name="Mandal S."/>
            <person name="Rameez M.J."/>
            <person name="Ghosh W."/>
        </authorList>
    </citation>
    <scope>NUCLEOTIDE SEQUENCE [LARGE SCALE GENOMIC DNA]</scope>
    <source>
        <strain evidence="6 7">SBBC</strain>
    </source>
</reference>
<evidence type="ECO:0000256" key="1">
    <source>
        <dbReference type="ARBA" id="ARBA00009986"/>
    </source>
</evidence>
<accession>A0A4U0Z813</accession>
<dbReference type="AlphaFoldDB" id="A0A4U0Z813"/>
<dbReference type="Gene3D" id="3.40.605.10">
    <property type="entry name" value="Aldehyde Dehydrogenase, Chain A, domain 1"/>
    <property type="match status" value="1"/>
</dbReference>
<dbReference type="Proteomes" id="UP000306340">
    <property type="component" value="Unassembled WGS sequence"/>
</dbReference>
<dbReference type="InterPro" id="IPR016161">
    <property type="entry name" value="Ald_DH/histidinol_DH"/>
</dbReference>
<dbReference type="SUPFAM" id="SSF53720">
    <property type="entry name" value="ALDH-like"/>
    <property type="match status" value="1"/>
</dbReference>
<dbReference type="FunFam" id="3.40.605.10:FF:000007">
    <property type="entry name" value="NAD/NADP-dependent betaine aldehyde dehydrogenase"/>
    <property type="match status" value="1"/>
</dbReference>
<dbReference type="InterPro" id="IPR015590">
    <property type="entry name" value="Aldehyde_DH_dom"/>
</dbReference>
<comment type="similarity">
    <text evidence="1 4">Belongs to the aldehyde dehydrogenase family.</text>
</comment>
<dbReference type="InterPro" id="IPR016162">
    <property type="entry name" value="Ald_DH_N"/>
</dbReference>
<proteinExistence type="inferred from homology"/>
<evidence type="ECO:0000256" key="3">
    <source>
        <dbReference type="PROSITE-ProRule" id="PRU10007"/>
    </source>
</evidence>